<name>A0A1E7WHG7_9BURK</name>
<evidence type="ECO:0000313" key="2">
    <source>
        <dbReference type="EMBL" id="OEZ98086.1"/>
    </source>
</evidence>
<dbReference type="EMBL" id="LROM01000093">
    <property type="protein sequence ID" value="OEZ98086.1"/>
    <property type="molecule type" value="Genomic_DNA"/>
</dbReference>
<dbReference type="PATRIC" id="fig|762836.4.peg.3455"/>
<dbReference type="RefSeq" id="WP_229255401.1">
    <property type="nucleotide sequence ID" value="NZ_LROM01000093.1"/>
</dbReference>
<keyword evidence="3" id="KW-1185">Reference proteome</keyword>
<proteinExistence type="predicted"/>
<dbReference type="Proteomes" id="UP000175989">
    <property type="component" value="Unassembled WGS sequence"/>
</dbReference>
<protein>
    <submittedName>
        <fullName evidence="2">Uncharacterized protein</fullName>
    </submittedName>
</protein>
<sequence>MASPSFPPRLLLAAGAVIAVLVGVGVYVSNSTPEPAPAVPVQPAPVKPAPTPPVAPPAAKPAPRPPVAVEPAAPAEPKVTRTKDQASAALLALPELRAWSTMLEKTSNGKVKGALIEYDPAPRKYRGKTYYQFSFVENSADAALRWESFLVSANDDEILVEDATNDEIISLARWRREKHPEKRTSVDG</sequence>
<evidence type="ECO:0000256" key="1">
    <source>
        <dbReference type="SAM" id="MobiDB-lite"/>
    </source>
</evidence>
<evidence type="ECO:0000313" key="3">
    <source>
        <dbReference type="Proteomes" id="UP000175989"/>
    </source>
</evidence>
<gene>
    <name evidence="2" type="ORF">DUPY_33590</name>
</gene>
<feature type="compositionally biased region" description="Pro residues" evidence="1">
    <location>
        <begin position="34"/>
        <end position="68"/>
    </location>
</feature>
<accession>A0A1E7WHG7</accession>
<comment type="caution">
    <text evidence="2">The sequence shown here is derived from an EMBL/GenBank/DDBJ whole genome shotgun (WGS) entry which is preliminary data.</text>
</comment>
<reference evidence="3" key="1">
    <citation type="journal article" date="2016" name="Front. Microbiol.">
        <title>Molecular Keys to the Janthinobacterium and Duganella spp. Interaction with the Plant Pathogen Fusarium graminearum.</title>
        <authorList>
            <person name="Haack F.S."/>
            <person name="Poehlein A."/>
            <person name="Kroger C."/>
            <person name="Voigt C.A."/>
            <person name="Piepenbring M."/>
            <person name="Bode H.B."/>
            <person name="Daniel R."/>
            <person name="Schafer W."/>
            <person name="Streit W.R."/>
        </authorList>
    </citation>
    <scope>NUCLEOTIDE SEQUENCE [LARGE SCALE GENOMIC DNA]</scope>
    <source>
        <strain evidence="3">T54</strain>
    </source>
</reference>
<organism evidence="2 3">
    <name type="scientific">Duganella phyllosphaerae</name>
    <dbReference type="NCBI Taxonomy" id="762836"/>
    <lineage>
        <taxon>Bacteria</taxon>
        <taxon>Pseudomonadati</taxon>
        <taxon>Pseudomonadota</taxon>
        <taxon>Betaproteobacteria</taxon>
        <taxon>Burkholderiales</taxon>
        <taxon>Oxalobacteraceae</taxon>
        <taxon>Telluria group</taxon>
        <taxon>Duganella</taxon>
    </lineage>
</organism>
<feature type="region of interest" description="Disordered" evidence="1">
    <location>
        <begin position="33"/>
        <end position="84"/>
    </location>
</feature>
<dbReference type="AlphaFoldDB" id="A0A1E7WHG7"/>